<dbReference type="SUPFAM" id="SSF48576">
    <property type="entry name" value="Terpenoid synthases"/>
    <property type="match status" value="1"/>
</dbReference>
<dbReference type="SFLD" id="SFLDS00005">
    <property type="entry name" value="Isoprenoid_Synthase_Type_I"/>
    <property type="match status" value="1"/>
</dbReference>
<protein>
    <recommendedName>
        <fullName evidence="4">Terpene synthase metal-binding domain-containing protein</fullName>
    </recommendedName>
</protein>
<accession>A0A7J9AZY4</accession>
<evidence type="ECO:0000256" key="3">
    <source>
        <dbReference type="ARBA" id="ARBA00023239"/>
    </source>
</evidence>
<dbReference type="InterPro" id="IPR034741">
    <property type="entry name" value="Terpene_cyclase-like_1_C"/>
</dbReference>
<keyword evidence="2" id="KW-0460">Magnesium</keyword>
<dbReference type="FunFam" id="1.10.600.10:FF:000007">
    <property type="entry name" value="Isoprene synthase, chloroplastic"/>
    <property type="match status" value="1"/>
</dbReference>
<feature type="domain" description="Terpene synthase metal-binding" evidence="4">
    <location>
        <begin position="72"/>
        <end position="311"/>
    </location>
</feature>
<feature type="non-terminal residue" evidence="5">
    <location>
        <position position="367"/>
    </location>
</feature>
<dbReference type="EMBL" id="JABEZV010438931">
    <property type="protein sequence ID" value="MBA0729657.1"/>
    <property type="molecule type" value="Genomic_DNA"/>
</dbReference>
<dbReference type="InterPro" id="IPR036965">
    <property type="entry name" value="Terpene_synth_N_sf"/>
</dbReference>
<dbReference type="Proteomes" id="UP000593574">
    <property type="component" value="Unassembled WGS sequence"/>
</dbReference>
<gene>
    <name evidence="5" type="ORF">Golax_023059</name>
</gene>
<evidence type="ECO:0000313" key="6">
    <source>
        <dbReference type="Proteomes" id="UP000593574"/>
    </source>
</evidence>
<dbReference type="InterPro" id="IPR005630">
    <property type="entry name" value="Terpene_synthase_metal-bd"/>
</dbReference>
<reference evidence="5 6" key="1">
    <citation type="journal article" date="2019" name="Genome Biol. Evol.">
        <title>Insights into the evolution of the New World diploid cottons (Gossypium, subgenus Houzingenia) based on genome sequencing.</title>
        <authorList>
            <person name="Grover C.E."/>
            <person name="Arick M.A. 2nd"/>
            <person name="Thrash A."/>
            <person name="Conover J.L."/>
            <person name="Sanders W.S."/>
            <person name="Peterson D.G."/>
            <person name="Frelichowski J.E."/>
            <person name="Scheffler J.A."/>
            <person name="Scheffler B.E."/>
            <person name="Wendel J.F."/>
        </authorList>
    </citation>
    <scope>NUCLEOTIDE SEQUENCE [LARGE SCALE GENOMIC DNA]</scope>
    <source>
        <strain evidence="5">4</strain>
        <tissue evidence="5">Leaf</tissue>
    </source>
</reference>
<sequence>EKILEEAKAFSSENLKNVIGQLEKVEAKQVQRSLEVPLYWRMERIEARNFIDSYAMDDSNSSVLLDLAKWWRELNFKEKLSFSRDRLMEIYFWATGLSFEPQYDKCRICFTKYACLATAVDDIYDIYGSLEELECFTKAVTGWDVKVVQELPEYMRVMFSAISDFTNELAQQTLKDHGLDVLPYIKEQWAILCRAHIREARWFYGGQTPTFDEYIKNAWISIGSLGGLVLLCFVEADSIVHQFPNCLKDYSQLFYWSSLITRLSDDLGTSKAEMERGDIPKAVQAYMIEKGVSEETARNHVKELISNSWKKINEEILDNRFSRAIVNLSKNMARTAQCIYQHGDGFGTSTGVTKDCIISSILRPIPI</sequence>
<keyword evidence="1" id="KW-0479">Metal-binding</keyword>
<dbReference type="GO" id="GO:0010333">
    <property type="term" value="F:terpene synthase activity"/>
    <property type="evidence" value="ECO:0007669"/>
    <property type="project" value="InterPro"/>
</dbReference>
<dbReference type="GO" id="GO:0000287">
    <property type="term" value="F:magnesium ion binding"/>
    <property type="evidence" value="ECO:0007669"/>
    <property type="project" value="InterPro"/>
</dbReference>
<dbReference type="SUPFAM" id="SSF48239">
    <property type="entry name" value="Terpenoid cyclases/Protein prenyltransferases"/>
    <property type="match status" value="1"/>
</dbReference>
<dbReference type="GO" id="GO:0016114">
    <property type="term" value="P:terpenoid biosynthetic process"/>
    <property type="evidence" value="ECO:0007669"/>
    <property type="project" value="InterPro"/>
</dbReference>
<dbReference type="InterPro" id="IPR008930">
    <property type="entry name" value="Terpenoid_cyclase/PrenylTrfase"/>
</dbReference>
<keyword evidence="6" id="KW-1185">Reference proteome</keyword>
<evidence type="ECO:0000256" key="1">
    <source>
        <dbReference type="ARBA" id="ARBA00022723"/>
    </source>
</evidence>
<dbReference type="InterPro" id="IPR050148">
    <property type="entry name" value="Terpene_synthase-like"/>
</dbReference>
<dbReference type="Gene3D" id="1.10.600.10">
    <property type="entry name" value="Farnesyl Diphosphate Synthase"/>
    <property type="match status" value="1"/>
</dbReference>
<comment type="caution">
    <text evidence="5">The sequence shown here is derived from an EMBL/GenBank/DDBJ whole genome shotgun (WGS) entry which is preliminary data.</text>
</comment>
<dbReference type="Gene3D" id="1.50.10.130">
    <property type="entry name" value="Terpene synthase, N-terminal domain"/>
    <property type="match status" value="1"/>
</dbReference>
<evidence type="ECO:0000256" key="2">
    <source>
        <dbReference type="ARBA" id="ARBA00022842"/>
    </source>
</evidence>
<keyword evidence="3" id="KW-0456">Lyase</keyword>
<dbReference type="SFLD" id="SFLDG01019">
    <property type="entry name" value="Terpene_Cyclase_Like_1_C_Termi"/>
    <property type="match status" value="1"/>
</dbReference>
<proteinExistence type="predicted"/>
<dbReference type="AlphaFoldDB" id="A0A7J9AZY4"/>
<dbReference type="InterPro" id="IPR008949">
    <property type="entry name" value="Isoprenoid_synthase_dom_sf"/>
</dbReference>
<dbReference type="PANTHER" id="PTHR31225">
    <property type="entry name" value="OS04G0344100 PROTEIN-RELATED"/>
    <property type="match status" value="1"/>
</dbReference>
<dbReference type="PANTHER" id="PTHR31225:SF98">
    <property type="entry name" value="TERPENE SYNTHASE 9-RELATED"/>
    <property type="match status" value="1"/>
</dbReference>
<name>A0A7J9AZY4_9ROSI</name>
<dbReference type="Pfam" id="PF03936">
    <property type="entry name" value="Terpene_synth_C"/>
    <property type="match status" value="1"/>
</dbReference>
<organism evidence="5 6">
    <name type="scientific">Gossypium laxum</name>
    <dbReference type="NCBI Taxonomy" id="34288"/>
    <lineage>
        <taxon>Eukaryota</taxon>
        <taxon>Viridiplantae</taxon>
        <taxon>Streptophyta</taxon>
        <taxon>Embryophyta</taxon>
        <taxon>Tracheophyta</taxon>
        <taxon>Spermatophyta</taxon>
        <taxon>Magnoliopsida</taxon>
        <taxon>eudicotyledons</taxon>
        <taxon>Gunneridae</taxon>
        <taxon>Pentapetalae</taxon>
        <taxon>rosids</taxon>
        <taxon>malvids</taxon>
        <taxon>Malvales</taxon>
        <taxon>Malvaceae</taxon>
        <taxon>Malvoideae</taxon>
        <taxon>Gossypium</taxon>
    </lineage>
</organism>
<evidence type="ECO:0000259" key="4">
    <source>
        <dbReference type="Pfam" id="PF03936"/>
    </source>
</evidence>
<evidence type="ECO:0000313" key="5">
    <source>
        <dbReference type="EMBL" id="MBA0729657.1"/>
    </source>
</evidence>